<dbReference type="EMBL" id="MW810348">
    <property type="protein sequence ID" value="QVQ56632.1"/>
    <property type="molecule type" value="Genomic_DNA"/>
</dbReference>
<keyword evidence="1" id="KW-0689">Ribosomal protein</keyword>
<geneLocation type="mitochondrion" evidence="1"/>
<reference evidence="1" key="1">
    <citation type="submission" date="2021-03" db="EMBL/GenBank/DDBJ databases">
        <title>Transfer of the hemiparasitic marine red alga Erythrocystis saccata (Rhodomelaceae, Rhodophyta) to the tribe Streblocladieae inferred from organellar genome analysis.</title>
        <authorList>
            <person name="Hughey J.R."/>
        </authorList>
    </citation>
    <scope>NUCLEOTIDE SEQUENCE</scope>
</reference>
<sequence>MLLLKKHHFKFKQKIIFNKHILKNGPIGLKLKYSICIDEKTSNLIKFLILKKIKNLTSKKFIVFFYFKNNFNKTKLPLESRMGKGKGEISGAFSYYKSGSLFLEFKNLSFSNSLLLKNYLNKKLSLNLYLIL</sequence>
<dbReference type="AlphaFoldDB" id="A0A8E6KZI8"/>
<gene>
    <name evidence="1" type="primary">rpl16</name>
</gene>
<keyword evidence="1" id="KW-0496">Mitochondrion</keyword>
<organism evidence="1">
    <name type="scientific">Erythrocystis saccata</name>
    <dbReference type="NCBI Taxonomy" id="2822695"/>
    <lineage>
        <taxon>Eukaryota</taxon>
        <taxon>Rhodophyta</taxon>
        <taxon>Florideophyceae</taxon>
        <taxon>Rhodymeniophycidae</taxon>
        <taxon>Ceramiales</taxon>
        <taxon>Rhodomelaceae</taxon>
        <taxon>Erythrocystis</taxon>
    </lineage>
</organism>
<evidence type="ECO:0000313" key="1">
    <source>
        <dbReference type="EMBL" id="QVQ56632.1"/>
    </source>
</evidence>
<dbReference type="InterPro" id="IPR047873">
    <property type="entry name" value="Ribosomal_uL16"/>
</dbReference>
<protein>
    <submittedName>
        <fullName evidence="1">Ribosomal protein L16</fullName>
    </submittedName>
</protein>
<dbReference type="Pfam" id="PF00252">
    <property type="entry name" value="Ribosomal_L16"/>
    <property type="match status" value="1"/>
</dbReference>
<accession>A0A8E6KZI8</accession>
<dbReference type="GO" id="GO:0005840">
    <property type="term" value="C:ribosome"/>
    <property type="evidence" value="ECO:0007669"/>
    <property type="project" value="UniProtKB-KW"/>
</dbReference>
<name>A0A8E6KZI8_9FLOR</name>
<proteinExistence type="predicted"/>
<keyword evidence="1" id="KW-0687">Ribonucleoprotein</keyword>